<dbReference type="InterPro" id="IPR000639">
    <property type="entry name" value="Epox_hydrolase-like"/>
</dbReference>
<dbReference type="AlphaFoldDB" id="A0AAD7FNP0"/>
<keyword evidence="1" id="KW-0378">Hydrolase</keyword>
<dbReference type="InterPro" id="IPR029058">
    <property type="entry name" value="AB_hydrolase_fold"/>
</dbReference>
<feature type="domain" description="AB hydrolase-1" evidence="3">
    <location>
        <begin position="29"/>
        <end position="130"/>
    </location>
</feature>
<dbReference type="Proteomes" id="UP001221142">
    <property type="component" value="Unassembled WGS sequence"/>
</dbReference>
<keyword evidence="5" id="KW-1185">Reference proteome</keyword>
<proteinExistence type="inferred from homology"/>
<dbReference type="Pfam" id="PF00561">
    <property type="entry name" value="Abhydrolase_1"/>
    <property type="match status" value="1"/>
</dbReference>
<dbReference type="GO" id="GO:0016787">
    <property type="term" value="F:hydrolase activity"/>
    <property type="evidence" value="ECO:0007669"/>
    <property type="project" value="UniProtKB-KW"/>
</dbReference>
<dbReference type="EMBL" id="JARKIF010000009">
    <property type="protein sequence ID" value="KAJ7630250.1"/>
    <property type="molecule type" value="Genomic_DNA"/>
</dbReference>
<comment type="similarity">
    <text evidence="2">Belongs to the AB hydrolase superfamily. Epoxide hydrolase family.</text>
</comment>
<evidence type="ECO:0000313" key="4">
    <source>
        <dbReference type="EMBL" id="KAJ7630250.1"/>
    </source>
</evidence>
<comment type="caution">
    <text evidence="4">The sequence shown here is derived from an EMBL/GenBank/DDBJ whole genome shotgun (WGS) entry which is preliminary data.</text>
</comment>
<evidence type="ECO:0000256" key="1">
    <source>
        <dbReference type="ARBA" id="ARBA00022801"/>
    </source>
</evidence>
<dbReference type="Gene3D" id="3.40.50.1820">
    <property type="entry name" value="alpha/beta hydrolase"/>
    <property type="match status" value="1"/>
</dbReference>
<dbReference type="PRINTS" id="PR00412">
    <property type="entry name" value="EPOXHYDRLASE"/>
</dbReference>
<organism evidence="4 5">
    <name type="scientific">Roridomyces roridus</name>
    <dbReference type="NCBI Taxonomy" id="1738132"/>
    <lineage>
        <taxon>Eukaryota</taxon>
        <taxon>Fungi</taxon>
        <taxon>Dikarya</taxon>
        <taxon>Basidiomycota</taxon>
        <taxon>Agaricomycotina</taxon>
        <taxon>Agaricomycetes</taxon>
        <taxon>Agaricomycetidae</taxon>
        <taxon>Agaricales</taxon>
        <taxon>Marasmiineae</taxon>
        <taxon>Mycenaceae</taxon>
        <taxon>Roridomyces</taxon>
    </lineage>
</organism>
<evidence type="ECO:0000313" key="5">
    <source>
        <dbReference type="Proteomes" id="UP001221142"/>
    </source>
</evidence>
<sequence>MVSTERKTIVTKRSLTYSYLFAAPRDAKPTLFFAHGFPSTGQLWRRQVEFFGSRGYGLIVPDMLGYGGTSKPTDPAVYIGSGLAADVVDILDKEGVSTVITVAHDWGTHVVSRLINYHPERVSASIFLAVGYIPPIPKGRDIITNSKKVAELVGYDIFAYMRWFVTEEAARLIDGVEDGQDRIDSFINLLYPEKPELWRDTNMCVDGGAREWIVKNRRTALPAWMTPEDFEYHRKQLKEGGLSAPLCWYKMLQTKETAEDDAKVLDTKLTNPMLYIPFLCDCICRRESAAATYNDPSKVTGKVTVKELPEADHWGVESHGEEINGWILEWLGEL</sequence>
<name>A0AAD7FNP0_9AGAR</name>
<accession>A0AAD7FNP0</accession>
<dbReference type="PANTHER" id="PTHR43329">
    <property type="entry name" value="EPOXIDE HYDROLASE"/>
    <property type="match status" value="1"/>
</dbReference>
<evidence type="ECO:0000259" key="3">
    <source>
        <dbReference type="Pfam" id="PF00561"/>
    </source>
</evidence>
<reference evidence="4" key="1">
    <citation type="submission" date="2023-03" db="EMBL/GenBank/DDBJ databases">
        <title>Massive genome expansion in bonnet fungi (Mycena s.s.) driven by repeated elements and novel gene families across ecological guilds.</title>
        <authorList>
            <consortium name="Lawrence Berkeley National Laboratory"/>
            <person name="Harder C.B."/>
            <person name="Miyauchi S."/>
            <person name="Viragh M."/>
            <person name="Kuo A."/>
            <person name="Thoen E."/>
            <person name="Andreopoulos B."/>
            <person name="Lu D."/>
            <person name="Skrede I."/>
            <person name="Drula E."/>
            <person name="Henrissat B."/>
            <person name="Morin E."/>
            <person name="Kohler A."/>
            <person name="Barry K."/>
            <person name="LaButti K."/>
            <person name="Morin E."/>
            <person name="Salamov A."/>
            <person name="Lipzen A."/>
            <person name="Mereny Z."/>
            <person name="Hegedus B."/>
            <person name="Baldrian P."/>
            <person name="Stursova M."/>
            <person name="Weitz H."/>
            <person name="Taylor A."/>
            <person name="Grigoriev I.V."/>
            <person name="Nagy L.G."/>
            <person name="Martin F."/>
            <person name="Kauserud H."/>
        </authorList>
    </citation>
    <scope>NUCLEOTIDE SEQUENCE</scope>
    <source>
        <strain evidence="4">9284</strain>
    </source>
</reference>
<dbReference type="SUPFAM" id="SSF53474">
    <property type="entry name" value="alpha/beta-Hydrolases"/>
    <property type="match status" value="1"/>
</dbReference>
<dbReference type="InterPro" id="IPR000073">
    <property type="entry name" value="AB_hydrolase_1"/>
</dbReference>
<protein>
    <submittedName>
        <fullName evidence="4">Alpha/beta-hydrolase</fullName>
    </submittedName>
</protein>
<evidence type="ECO:0000256" key="2">
    <source>
        <dbReference type="ARBA" id="ARBA00038334"/>
    </source>
</evidence>
<gene>
    <name evidence="4" type="ORF">FB45DRAFT_914974</name>
</gene>